<organism evidence="1 2">
    <name type="scientific">Cytobacillus pseudoceanisediminis</name>
    <dbReference type="NCBI Taxonomy" id="3051614"/>
    <lineage>
        <taxon>Bacteria</taxon>
        <taxon>Bacillati</taxon>
        <taxon>Bacillota</taxon>
        <taxon>Bacilli</taxon>
        <taxon>Bacillales</taxon>
        <taxon>Bacillaceae</taxon>
        <taxon>Cytobacillus</taxon>
    </lineage>
</organism>
<dbReference type="Proteomes" id="UP001472074">
    <property type="component" value="Chromosome"/>
</dbReference>
<sequence length="559" mass="65767">MNSFINYLDQFNVLSPNHSKIYDEYTYDEGEKSYSFKIETKIENYLIEIFNNNAHSVILTGNAGDGKTRLCRSIYNYFSETELSTWPNSGIIEVPFKHGRIRIVKDLSELKDEVIFQELSKLQISIQSNHSDKLYYLIAANEGKLTKFLSQNENLKLLKEEVSVRFKDYKNNNQSLSILNLLDVTSSIYVEKVLNEWNQEENWSPCNGCAKNNTCIIYLNHQRTSQEHVKNRLVEQYRTLDYLGSHITMREMLIHISYILTGGLNCTDIKNADYEDLKNQIEKPYYQNFYGHNIEHEAFSEMRALKLFRELDPGNYSISNIDDFILNGDICGIEQLESLHNEIFNDDLDLYLGYFKKRLDMYRDHNKDSNDKLIEEWINKLRRKFFFEFPNDELFNRNSLIPFQFLKEFGGMFDNPMKRIQSRKDLVNGLNRAFSKRLVASSSQLYATTENLMVHSIVSNNQVIINEEESRADIDHLPSKFILLVNHKIDLPIDLHVFEYLMRLNSGTTHNILREDVEILLDTFKNEIIKNSDTNEYTLNILRLDRDKGLYIQDEIFID</sequence>
<name>A0ABZ2ZC04_9BACI</name>
<dbReference type="RefSeq" id="WP_226617757.1">
    <property type="nucleotide sequence ID" value="NZ_CP151651.1"/>
</dbReference>
<evidence type="ECO:0000313" key="2">
    <source>
        <dbReference type="Proteomes" id="UP001472074"/>
    </source>
</evidence>
<keyword evidence="2" id="KW-1185">Reference proteome</keyword>
<gene>
    <name evidence="1" type="ORF">AADC60_16150</name>
</gene>
<dbReference type="EMBL" id="CP151651">
    <property type="protein sequence ID" value="WZP05623.1"/>
    <property type="molecule type" value="Genomic_DNA"/>
</dbReference>
<evidence type="ECO:0000313" key="1">
    <source>
        <dbReference type="EMBL" id="WZP05623.1"/>
    </source>
</evidence>
<proteinExistence type="predicted"/>
<reference evidence="1 2" key="1">
    <citation type="submission" date="2024-04" db="EMBL/GenBank/DDBJ databases">
        <title>Screening of coral probiotics and analysis of their probiotic properties.</title>
        <authorList>
            <person name="Wang S."/>
        </authorList>
    </citation>
    <scope>NUCLEOTIDE SEQUENCE [LARGE SCALE GENOMIC DNA]</scope>
    <source>
        <strain evidence="1 2">GXU-Z9</strain>
    </source>
</reference>
<accession>A0ABZ2ZC04</accession>
<protein>
    <submittedName>
        <fullName evidence="1">Uncharacterized protein</fullName>
    </submittedName>
</protein>